<keyword evidence="8" id="KW-0326">Glycosidase</keyword>
<protein>
    <submittedName>
        <fullName evidence="11">Uncharacterized protein LOC100197220 isoform X2</fullName>
    </submittedName>
</protein>
<proteinExistence type="inferred from homology"/>
<dbReference type="InterPro" id="IPR022830">
    <property type="entry name" value="Indigdn_synthA-like"/>
</dbReference>
<dbReference type="PRINTS" id="PR00990">
    <property type="entry name" value="RIBOKINASE"/>
</dbReference>
<dbReference type="Pfam" id="PF04227">
    <property type="entry name" value="Indigoidine_A"/>
    <property type="match status" value="1"/>
</dbReference>
<sequence length="719" mass="78802">MYKAFPMRTFSWLEKRYTKSLFQINRRIGTIPPEFFKVGDHVKTAFKNYQPVIALESTIITHGMPYPDNLSTALKVENVVKKYGAIPATVGVIDGKLIVGLDTDEIKYLSSKKTEFLKISKRDLSYVLSKKLSGGTTVSSTMFASHLAGIKVFVTGGIGGVHREVFQTLDISSDLTELGRTPVAVVCAGIKSILDIKLTLEYLETLGVPVITYGKSKTFPAFYCSDSGHMAPMCLDNVEDVANMLYCHNQLSVKSGVVIGVPIPEEFSADSTAIENLIQKALAEASSKNIAGKDITPFILNRVVELSDGKSLVSNIMLIENNAKVGAQIAKSYTSIINKHGCISDNNEQKKKTLKIDMEYTANKRPVVIGGSVFDIISKAKNVDSKAETKSPGNIYQGYGGVARNIAECLTRLGTNPFLISTVGLDDFGEMMIANMQKINMDTSGVMRSKNSTACYSAMLNKNGDLLMGVGDMAINEELTPTTIEKYEGVIQKAPIVIIDANSKHETIQTVLLMCKKHNVPVWFEPTSVSKASVAFSTKSKLHINFASPNFNELKAIHTTLSTKNKHPVPQKRKFSEDVSLDEVINNCVHYVDECAQYVNNLIVTLGKHGVLVLTRAPIDKPFSYELVNNVLSAKLYPSSKECFSLQIKNASGAGDSFVAGVVFGILQKYDADTCIRSGLLAANLSLQSYNAISEEVTPEKFSFVNIRNWGNFEPQKIF</sequence>
<dbReference type="InterPro" id="IPR002173">
    <property type="entry name" value="Carboh/pur_kinase_PfkB_CS"/>
</dbReference>
<comment type="similarity">
    <text evidence="1">Belongs to the carbohydrate kinase PfkB family.</text>
</comment>
<evidence type="ECO:0000313" key="11">
    <source>
        <dbReference type="RefSeq" id="XP_065651847.1"/>
    </source>
</evidence>
<feature type="domain" description="Carbohydrate kinase PfkB" evidence="9">
    <location>
        <begin position="367"/>
        <end position="694"/>
    </location>
</feature>
<dbReference type="PANTHER" id="PTHR42909:SF1">
    <property type="entry name" value="CARBOHYDRATE KINASE PFKB DOMAIN-CONTAINING PROTEIN"/>
    <property type="match status" value="1"/>
</dbReference>
<keyword evidence="3" id="KW-0479">Metal-binding</keyword>
<keyword evidence="2" id="KW-0808">Transferase</keyword>
<keyword evidence="10" id="KW-1185">Reference proteome</keyword>
<dbReference type="Gene3D" id="3.40.1190.20">
    <property type="match status" value="1"/>
</dbReference>
<evidence type="ECO:0000256" key="4">
    <source>
        <dbReference type="ARBA" id="ARBA00022777"/>
    </source>
</evidence>
<keyword evidence="6" id="KW-0464">Manganese</keyword>
<evidence type="ECO:0000256" key="6">
    <source>
        <dbReference type="ARBA" id="ARBA00023211"/>
    </source>
</evidence>
<dbReference type="SUPFAM" id="SSF53613">
    <property type="entry name" value="Ribokinase-like"/>
    <property type="match status" value="1"/>
</dbReference>
<dbReference type="InterPro" id="IPR007342">
    <property type="entry name" value="PsuG"/>
</dbReference>
<reference evidence="11" key="1">
    <citation type="submission" date="2025-08" db="UniProtKB">
        <authorList>
            <consortium name="RefSeq"/>
        </authorList>
    </citation>
    <scope>IDENTIFICATION</scope>
</reference>
<evidence type="ECO:0000259" key="9">
    <source>
        <dbReference type="Pfam" id="PF00294"/>
    </source>
</evidence>
<dbReference type="RefSeq" id="XP_065651847.1">
    <property type="nucleotide sequence ID" value="XM_065795775.1"/>
</dbReference>
<dbReference type="InterPro" id="IPR011611">
    <property type="entry name" value="PfkB_dom"/>
</dbReference>
<keyword evidence="4" id="KW-0418">Kinase</keyword>
<evidence type="ECO:0000256" key="3">
    <source>
        <dbReference type="ARBA" id="ARBA00022723"/>
    </source>
</evidence>
<dbReference type="PANTHER" id="PTHR42909">
    <property type="entry name" value="ZGC:136858"/>
    <property type="match status" value="1"/>
</dbReference>
<name>A0ABM4BRR6_HYDVU</name>
<evidence type="ECO:0000256" key="1">
    <source>
        <dbReference type="ARBA" id="ARBA00010688"/>
    </source>
</evidence>
<dbReference type="InterPro" id="IPR029056">
    <property type="entry name" value="Ribokinase-like"/>
</dbReference>
<evidence type="ECO:0000256" key="8">
    <source>
        <dbReference type="ARBA" id="ARBA00023295"/>
    </source>
</evidence>
<dbReference type="GeneID" id="100197220"/>
<dbReference type="CDD" id="cd01941">
    <property type="entry name" value="YeiC_kinase_like"/>
    <property type="match status" value="1"/>
</dbReference>
<evidence type="ECO:0000313" key="10">
    <source>
        <dbReference type="Proteomes" id="UP001652625"/>
    </source>
</evidence>
<evidence type="ECO:0000256" key="5">
    <source>
        <dbReference type="ARBA" id="ARBA00022801"/>
    </source>
</evidence>
<organism evidence="10 11">
    <name type="scientific">Hydra vulgaris</name>
    <name type="common">Hydra</name>
    <name type="synonym">Hydra attenuata</name>
    <dbReference type="NCBI Taxonomy" id="6087"/>
    <lineage>
        <taxon>Eukaryota</taxon>
        <taxon>Metazoa</taxon>
        <taxon>Cnidaria</taxon>
        <taxon>Hydrozoa</taxon>
        <taxon>Hydroidolina</taxon>
        <taxon>Anthoathecata</taxon>
        <taxon>Aplanulata</taxon>
        <taxon>Hydridae</taxon>
        <taxon>Hydra</taxon>
    </lineage>
</organism>
<keyword evidence="5" id="KW-0378">Hydrolase</keyword>
<dbReference type="Proteomes" id="UP001652625">
    <property type="component" value="Chromosome 04"/>
</dbReference>
<keyword evidence="7" id="KW-0456">Lyase</keyword>
<evidence type="ECO:0000256" key="7">
    <source>
        <dbReference type="ARBA" id="ARBA00023239"/>
    </source>
</evidence>
<dbReference type="SUPFAM" id="SSF110581">
    <property type="entry name" value="Indigoidine synthase A-like"/>
    <property type="match status" value="1"/>
</dbReference>
<dbReference type="InterPro" id="IPR002139">
    <property type="entry name" value="Ribo/fructo_kinase"/>
</dbReference>
<evidence type="ECO:0000256" key="2">
    <source>
        <dbReference type="ARBA" id="ARBA00022679"/>
    </source>
</evidence>
<gene>
    <name evidence="11" type="primary">LOC100197220</name>
</gene>
<dbReference type="Gene3D" id="3.40.1790.10">
    <property type="entry name" value="Indigoidine synthase domain"/>
    <property type="match status" value="1"/>
</dbReference>
<dbReference type="PROSITE" id="PS00583">
    <property type="entry name" value="PFKB_KINASES_1"/>
    <property type="match status" value="1"/>
</dbReference>
<accession>A0ABM4BRR6</accession>
<dbReference type="HAMAP" id="MF_01876">
    <property type="entry name" value="PsiMP_glycosidase"/>
    <property type="match status" value="1"/>
</dbReference>
<dbReference type="Pfam" id="PF00294">
    <property type="entry name" value="PfkB"/>
    <property type="match status" value="1"/>
</dbReference>